<dbReference type="PANTHER" id="PTHR42796">
    <property type="entry name" value="FUMARYLACETOACETATE HYDROLASE DOMAIN-CONTAINING PROTEIN 2A-RELATED"/>
    <property type="match status" value="1"/>
</dbReference>
<feature type="domain" description="Fumarylacetoacetase-like C-terminal" evidence="3">
    <location>
        <begin position="47"/>
        <end position="252"/>
    </location>
</feature>
<dbReference type="InterPro" id="IPR011234">
    <property type="entry name" value="Fumarylacetoacetase-like_C"/>
</dbReference>
<evidence type="ECO:0000256" key="1">
    <source>
        <dbReference type="ARBA" id="ARBA00010211"/>
    </source>
</evidence>
<dbReference type="InterPro" id="IPR051121">
    <property type="entry name" value="FAH"/>
</dbReference>
<gene>
    <name evidence="4" type="ORF">D1B32_02970</name>
</gene>
<dbReference type="Pfam" id="PF01557">
    <property type="entry name" value="FAA_hydrolase"/>
    <property type="match status" value="1"/>
</dbReference>
<dbReference type="EMBL" id="QWEH01000001">
    <property type="protein sequence ID" value="RHW35600.1"/>
    <property type="molecule type" value="Genomic_DNA"/>
</dbReference>
<keyword evidence="4" id="KW-0413">Isomerase</keyword>
<comment type="similarity">
    <text evidence="1">Belongs to the FAH family.</text>
</comment>
<dbReference type="InterPro" id="IPR012686">
    <property type="entry name" value="HPA_isomer/decarb_N"/>
</dbReference>
<evidence type="ECO:0000313" key="5">
    <source>
        <dbReference type="Proteomes" id="UP000285456"/>
    </source>
</evidence>
<dbReference type="AlphaFoldDB" id="A0A417YPQ7"/>
<dbReference type="InterPro" id="IPR036663">
    <property type="entry name" value="Fumarylacetoacetase_C_sf"/>
</dbReference>
<dbReference type="RefSeq" id="WP_118888590.1">
    <property type="nucleotide sequence ID" value="NZ_JBHTNL010000048.1"/>
</dbReference>
<dbReference type="Proteomes" id="UP000285456">
    <property type="component" value="Unassembled WGS sequence"/>
</dbReference>
<protein>
    <submittedName>
        <fullName evidence="4">4-hydroxyphenylacetate isomerase</fullName>
    </submittedName>
</protein>
<dbReference type="GO" id="GO:0008704">
    <property type="term" value="F:5-carboxymethyl-2-hydroxymuconate delta-isomerase activity"/>
    <property type="evidence" value="ECO:0007669"/>
    <property type="project" value="InterPro"/>
</dbReference>
<proteinExistence type="inferred from homology"/>
<sequence length="263" mass="28871">MSKVKFKHQGIQQIKEGIYQADQNRIEFDGKQCPLNELSLDVPVSGTVYGTLLNYKGEYAKLESSMNDDPYKAPPKAPILYIKPINTHIGYDAAIPLPEGFDEVSIGAALGVVIGKPAKKIKKENALDYVAGYTIVNDVSIPHESFYRPAYKEKARDGFCPIGPWVLDRDAIGNPNELGIRVLINGELKQENTTSNLIRSVERLLEEVTDFMTLYEGDILLVGVPENAPLAKENDSVKIEIDGIGTLTNKVVKEKVVVGGGIV</sequence>
<name>A0A417YPQ7_9BACI</name>
<keyword evidence="5" id="KW-1185">Reference proteome</keyword>
<dbReference type="GO" id="GO:0046872">
    <property type="term" value="F:metal ion binding"/>
    <property type="evidence" value="ECO:0007669"/>
    <property type="project" value="UniProtKB-KW"/>
</dbReference>
<evidence type="ECO:0000313" key="4">
    <source>
        <dbReference type="EMBL" id="RHW35600.1"/>
    </source>
</evidence>
<dbReference type="GO" id="GO:0044281">
    <property type="term" value="P:small molecule metabolic process"/>
    <property type="evidence" value="ECO:0007669"/>
    <property type="project" value="UniProtKB-ARBA"/>
</dbReference>
<dbReference type="PANTHER" id="PTHR42796:SF4">
    <property type="entry name" value="FUMARYLACETOACETATE HYDROLASE DOMAIN-CONTAINING PROTEIN 2A"/>
    <property type="match status" value="1"/>
</dbReference>
<dbReference type="NCBIfam" id="TIGR02305">
    <property type="entry name" value="HpaG-N-term"/>
    <property type="match status" value="1"/>
</dbReference>
<evidence type="ECO:0000256" key="2">
    <source>
        <dbReference type="ARBA" id="ARBA00022723"/>
    </source>
</evidence>
<dbReference type="SUPFAM" id="SSF56529">
    <property type="entry name" value="FAH"/>
    <property type="match status" value="1"/>
</dbReference>
<dbReference type="OrthoDB" id="9805307at2"/>
<accession>A0A417YPQ7</accession>
<evidence type="ECO:0000259" key="3">
    <source>
        <dbReference type="Pfam" id="PF01557"/>
    </source>
</evidence>
<organism evidence="4 5">
    <name type="scientific">Oceanobacillus profundus</name>
    <dbReference type="NCBI Taxonomy" id="372463"/>
    <lineage>
        <taxon>Bacteria</taxon>
        <taxon>Bacillati</taxon>
        <taxon>Bacillota</taxon>
        <taxon>Bacilli</taxon>
        <taxon>Bacillales</taxon>
        <taxon>Bacillaceae</taxon>
        <taxon>Oceanobacillus</taxon>
    </lineage>
</organism>
<reference evidence="4 5" key="1">
    <citation type="journal article" date="2007" name="Int. J. Syst. Evol. Microbiol.">
        <title>Oceanobacillus profundus sp. nov., isolated from a deep-sea sediment core.</title>
        <authorList>
            <person name="Kim Y.G."/>
            <person name="Choi D.H."/>
            <person name="Hyun S."/>
            <person name="Cho B.C."/>
        </authorList>
    </citation>
    <scope>NUCLEOTIDE SEQUENCE [LARGE SCALE GENOMIC DNA]</scope>
    <source>
        <strain evidence="4 5">DSM 18246</strain>
    </source>
</reference>
<dbReference type="GO" id="GO:0018800">
    <property type="term" value="F:5-oxopent-3-ene-1,2,5-tricarboxylate decarboxylase activity"/>
    <property type="evidence" value="ECO:0007669"/>
    <property type="project" value="InterPro"/>
</dbReference>
<keyword evidence="2" id="KW-0479">Metal-binding</keyword>
<dbReference type="Gene3D" id="3.90.850.10">
    <property type="entry name" value="Fumarylacetoacetase-like, C-terminal domain"/>
    <property type="match status" value="1"/>
</dbReference>
<comment type="caution">
    <text evidence="4">The sequence shown here is derived from an EMBL/GenBank/DDBJ whole genome shotgun (WGS) entry which is preliminary data.</text>
</comment>